<organism evidence="1 2">
    <name type="scientific">Pangasianodon gigas</name>
    <name type="common">Mekong giant catfish</name>
    <name type="synonym">Pangasius gigas</name>
    <dbReference type="NCBI Taxonomy" id="30993"/>
    <lineage>
        <taxon>Eukaryota</taxon>
        <taxon>Metazoa</taxon>
        <taxon>Chordata</taxon>
        <taxon>Craniata</taxon>
        <taxon>Vertebrata</taxon>
        <taxon>Euteleostomi</taxon>
        <taxon>Actinopterygii</taxon>
        <taxon>Neopterygii</taxon>
        <taxon>Teleostei</taxon>
        <taxon>Ostariophysi</taxon>
        <taxon>Siluriformes</taxon>
        <taxon>Pangasiidae</taxon>
        <taxon>Pangasianodon</taxon>
    </lineage>
</organism>
<gene>
    <name evidence="1" type="ORF">PGIGA_G00209290</name>
</gene>
<dbReference type="Proteomes" id="UP000829447">
    <property type="component" value="Linkage Group LG4"/>
</dbReference>
<accession>A0ACC5WFV3</accession>
<evidence type="ECO:0000313" key="2">
    <source>
        <dbReference type="Proteomes" id="UP000829447"/>
    </source>
</evidence>
<comment type="caution">
    <text evidence="1">The sequence shown here is derived from an EMBL/GenBank/DDBJ whole genome shotgun (WGS) entry which is preliminary data.</text>
</comment>
<dbReference type="EMBL" id="CM040457">
    <property type="protein sequence ID" value="MCI4377947.1"/>
    <property type="molecule type" value="Genomic_DNA"/>
</dbReference>
<proteinExistence type="predicted"/>
<reference evidence="1 2" key="1">
    <citation type="journal article" date="2022" name="bioRxiv">
        <title>An ancient truncated duplication of the anti-Mullerian hormone receptor type 2 gene is a potential conserved master sex determinant in the Pangasiidae catfish family.</title>
        <authorList>
            <person name="Wen M."/>
            <person name="Pan Q."/>
            <person name="Jouanno E."/>
            <person name="Montfort J."/>
            <person name="Zahm M."/>
            <person name="Cabau C."/>
            <person name="Klopp C."/>
            <person name="Iampietro C."/>
            <person name="Roques C."/>
            <person name="Bouchez O."/>
            <person name="Castinel A."/>
            <person name="Donnadieu C."/>
            <person name="Parrinello H."/>
            <person name="Poncet C."/>
            <person name="Belmonte E."/>
            <person name="Gautier V."/>
            <person name="Avarre J.-C."/>
            <person name="Dugue R."/>
            <person name="Gustiano R."/>
            <person name="Ha T.T.T."/>
            <person name="Campet M."/>
            <person name="Sriphairoj K."/>
            <person name="Ribolli J."/>
            <person name="de Almeida F.L."/>
            <person name="Desvignes T."/>
            <person name="Postlethwait J.H."/>
            <person name="Bucao C.F."/>
            <person name="Robinson-Rechavi M."/>
            <person name="Bobe J."/>
            <person name="Herpin A."/>
            <person name="Guiguen Y."/>
        </authorList>
    </citation>
    <scope>NUCLEOTIDE SEQUENCE [LARGE SCALE GENOMIC DNA]</scope>
    <source>
        <strain evidence="1">YG-Dec2019</strain>
    </source>
</reference>
<sequence length="167" mass="17812">MGDIKNFLYAWCGKKKLTPNYDIRAAGNKNRQKFMCEVRVDGFNYIGMGNSTNKKDAQANAARDFVNYLVRVGQMSASEVPALGSSAPAVPDGGGDGAGSGFGTLPASGPLPPHLLVKQEIETEPSSVPVPGVTGLGYSGLNNPQWDRGANLQDYYSRKEEQDAKAV</sequence>
<evidence type="ECO:0000313" key="1">
    <source>
        <dbReference type="EMBL" id="MCI4377947.1"/>
    </source>
</evidence>
<keyword evidence="2" id="KW-1185">Reference proteome</keyword>
<name>A0ACC5WFV3_PANGG</name>
<protein>
    <submittedName>
        <fullName evidence="1">Uncharacterized protein</fullName>
    </submittedName>
</protein>